<proteinExistence type="predicted"/>
<protein>
    <submittedName>
        <fullName evidence="1">Uncharacterized protein</fullName>
    </submittedName>
</protein>
<sequence length="88" mass="10167">MNHDKHPWLSRVSKFLHSGDRYSGLASDFSTVFLKYISAKISHASHFSSSSSLSKLPSFTFWGLSLRPYFEESLLDNLLNTRFYFNGR</sequence>
<evidence type="ECO:0000313" key="2">
    <source>
        <dbReference type="Proteomes" id="UP000006729"/>
    </source>
</evidence>
<dbReference type="InParanoid" id="B9HMF9"/>
<keyword evidence="2" id="KW-1185">Reference proteome</keyword>
<reference evidence="1 2" key="1">
    <citation type="journal article" date="2006" name="Science">
        <title>The genome of black cottonwood, Populus trichocarpa (Torr. &amp; Gray).</title>
        <authorList>
            <person name="Tuskan G.A."/>
            <person name="Difazio S."/>
            <person name="Jansson S."/>
            <person name="Bohlmann J."/>
            <person name="Grigoriev I."/>
            <person name="Hellsten U."/>
            <person name="Putnam N."/>
            <person name="Ralph S."/>
            <person name="Rombauts S."/>
            <person name="Salamov A."/>
            <person name="Schein J."/>
            <person name="Sterck L."/>
            <person name="Aerts A."/>
            <person name="Bhalerao R.R."/>
            <person name="Bhalerao R.P."/>
            <person name="Blaudez D."/>
            <person name="Boerjan W."/>
            <person name="Brun A."/>
            <person name="Brunner A."/>
            <person name="Busov V."/>
            <person name="Campbell M."/>
            <person name="Carlson J."/>
            <person name="Chalot M."/>
            <person name="Chapman J."/>
            <person name="Chen G.L."/>
            <person name="Cooper D."/>
            <person name="Coutinho P.M."/>
            <person name="Couturier J."/>
            <person name="Covert S."/>
            <person name="Cronk Q."/>
            <person name="Cunningham R."/>
            <person name="Davis J."/>
            <person name="Degroeve S."/>
            <person name="Dejardin A."/>
            <person name="Depamphilis C."/>
            <person name="Detter J."/>
            <person name="Dirks B."/>
            <person name="Dubchak I."/>
            <person name="Duplessis S."/>
            <person name="Ehlting J."/>
            <person name="Ellis B."/>
            <person name="Gendler K."/>
            <person name="Goodstein D."/>
            <person name="Gribskov M."/>
            <person name="Grimwood J."/>
            <person name="Groover A."/>
            <person name="Gunter L."/>
            <person name="Hamberger B."/>
            <person name="Heinze B."/>
            <person name="Helariutta Y."/>
            <person name="Henrissat B."/>
            <person name="Holligan D."/>
            <person name="Holt R."/>
            <person name="Huang W."/>
            <person name="Islam-Faridi N."/>
            <person name="Jones S."/>
            <person name="Jones-Rhoades M."/>
            <person name="Jorgensen R."/>
            <person name="Joshi C."/>
            <person name="Kangasjarvi J."/>
            <person name="Karlsson J."/>
            <person name="Kelleher C."/>
            <person name="Kirkpatrick R."/>
            <person name="Kirst M."/>
            <person name="Kohler A."/>
            <person name="Kalluri U."/>
            <person name="Larimer F."/>
            <person name="Leebens-Mack J."/>
            <person name="Leple J.C."/>
            <person name="Locascio P."/>
            <person name="Lou Y."/>
            <person name="Lucas S."/>
            <person name="Martin F."/>
            <person name="Montanini B."/>
            <person name="Napoli C."/>
            <person name="Nelson D.R."/>
            <person name="Nelson C."/>
            <person name="Nieminen K."/>
            <person name="Nilsson O."/>
            <person name="Pereda V."/>
            <person name="Peter G."/>
            <person name="Philippe R."/>
            <person name="Pilate G."/>
            <person name="Poliakov A."/>
            <person name="Razumovskaya J."/>
            <person name="Richardson P."/>
            <person name="Rinaldi C."/>
            <person name="Ritland K."/>
            <person name="Rouze P."/>
            <person name="Ryaboy D."/>
            <person name="Schmutz J."/>
            <person name="Schrader J."/>
            <person name="Segerman B."/>
            <person name="Shin H."/>
            <person name="Siddiqui A."/>
            <person name="Sterky F."/>
            <person name="Terry A."/>
            <person name="Tsai C.J."/>
            <person name="Uberbacher E."/>
            <person name="Unneberg P."/>
            <person name="Vahala J."/>
            <person name="Wall K."/>
            <person name="Wessler S."/>
            <person name="Yang G."/>
            <person name="Yin T."/>
            <person name="Douglas C."/>
            <person name="Marra M."/>
            <person name="Sandberg G."/>
            <person name="Van de Peer Y."/>
            <person name="Rokhsar D."/>
        </authorList>
    </citation>
    <scope>NUCLEOTIDE SEQUENCE [LARGE SCALE GENOMIC DNA]</scope>
    <source>
        <strain evidence="2">cv. Nisqually</strain>
    </source>
</reference>
<gene>
    <name evidence="1" type="ORF">POPTR_008G053700</name>
</gene>
<accession>B9HMF9</accession>
<dbReference type="Proteomes" id="UP000006729">
    <property type="component" value="Chromosome 8"/>
</dbReference>
<evidence type="ECO:0000313" key="1">
    <source>
        <dbReference type="EMBL" id="PNT22893.1"/>
    </source>
</evidence>
<dbReference type="HOGENOM" id="CLU_2473198_0_0_1"/>
<dbReference type="EMBL" id="CM009297">
    <property type="protein sequence ID" value="PNT22893.1"/>
    <property type="molecule type" value="Genomic_DNA"/>
</dbReference>
<organism evidence="1 2">
    <name type="scientific">Populus trichocarpa</name>
    <name type="common">Western balsam poplar</name>
    <name type="synonym">Populus balsamifera subsp. trichocarpa</name>
    <dbReference type="NCBI Taxonomy" id="3694"/>
    <lineage>
        <taxon>Eukaryota</taxon>
        <taxon>Viridiplantae</taxon>
        <taxon>Streptophyta</taxon>
        <taxon>Embryophyta</taxon>
        <taxon>Tracheophyta</taxon>
        <taxon>Spermatophyta</taxon>
        <taxon>Magnoliopsida</taxon>
        <taxon>eudicotyledons</taxon>
        <taxon>Gunneridae</taxon>
        <taxon>Pentapetalae</taxon>
        <taxon>rosids</taxon>
        <taxon>fabids</taxon>
        <taxon>Malpighiales</taxon>
        <taxon>Salicaceae</taxon>
        <taxon>Saliceae</taxon>
        <taxon>Populus</taxon>
    </lineage>
</organism>
<name>B9HMF9_POPTR</name>
<dbReference type="AlphaFoldDB" id="B9HMF9"/>